<gene>
    <name evidence="3" type="ORF">FFU37_18480</name>
    <name evidence="2" type="ORF">QDH73_17715</name>
</gene>
<evidence type="ECO:0000313" key="2">
    <source>
        <dbReference type="EMBL" id="MDP4485848.1"/>
    </source>
</evidence>
<evidence type="ECO:0000313" key="4">
    <source>
        <dbReference type="Proteomes" id="UP000310065"/>
    </source>
</evidence>
<feature type="chain" id="PRO_5020888885" description="Lipoprotein" evidence="1">
    <location>
        <begin position="17"/>
        <end position="126"/>
    </location>
</feature>
<proteinExistence type="predicted"/>
<dbReference type="RefSeq" id="WP_039486545.1">
    <property type="nucleotide sequence ID" value="NZ_CP040559.1"/>
</dbReference>
<accession>A0A4P9J5X0</accession>
<keyword evidence="1" id="KW-0732">Signal</keyword>
<organism evidence="3 4">
    <name type="scientific">Pseudoalteromonas distincta</name>
    <dbReference type="NCBI Taxonomy" id="77608"/>
    <lineage>
        <taxon>Bacteria</taxon>
        <taxon>Pseudomonadati</taxon>
        <taxon>Pseudomonadota</taxon>
        <taxon>Gammaproteobacteria</taxon>
        <taxon>Alteromonadales</taxon>
        <taxon>Pseudoalteromonadaceae</taxon>
        <taxon>Pseudoalteromonas</taxon>
    </lineage>
</organism>
<name>A0A4P9J5X0_9GAMM</name>
<reference evidence="2 5" key="2">
    <citation type="submission" date="2023-04" db="EMBL/GenBank/DDBJ databases">
        <title>Novel Pseudoalteromonas species isolated from Pacific coral.</title>
        <authorList>
            <person name="Videau P."/>
            <person name="Shlafstein M.D."/>
            <person name="Oline D.K."/>
            <person name="Strangman W.K."/>
            <person name="Hahnke R.L."/>
            <person name="Saw J.H."/>
            <person name="Ushijima B."/>
        </authorList>
    </citation>
    <scope>NUCLEOTIDE SEQUENCE [LARGE SCALE GENOMIC DNA]</scope>
    <source>
        <strain evidence="2 5">LMG 14908</strain>
    </source>
</reference>
<dbReference type="AlphaFoldDB" id="A0A4P9J5X0"/>
<dbReference type="EMBL" id="CP040559">
    <property type="protein sequence ID" value="QCU76450.1"/>
    <property type="molecule type" value="Genomic_DNA"/>
</dbReference>
<evidence type="ECO:0000313" key="5">
    <source>
        <dbReference type="Proteomes" id="UP001242314"/>
    </source>
</evidence>
<dbReference type="GeneID" id="88777657"/>
<evidence type="ECO:0000256" key="1">
    <source>
        <dbReference type="SAM" id="SignalP"/>
    </source>
</evidence>
<feature type="signal peptide" evidence="1">
    <location>
        <begin position="1"/>
        <end position="16"/>
    </location>
</feature>
<evidence type="ECO:0000313" key="3">
    <source>
        <dbReference type="EMBL" id="QCU76450.1"/>
    </source>
</evidence>
<reference evidence="3 4" key="1">
    <citation type="submission" date="2019-05" db="EMBL/GenBank/DDBJ databases">
        <title>Complete genome sequence of Pseudoalteromonas sp. 16-SW-7(T) isolated from the Okhotsk Sea, Russia.</title>
        <authorList>
            <person name="Nguyen T.H."/>
            <person name="Nedashkovskaya O.I."/>
            <person name="Kim S.-G."/>
        </authorList>
    </citation>
    <scope>NUCLEOTIDE SEQUENCE [LARGE SCALE GENOMIC DNA]</scope>
    <source>
        <strain evidence="3 4">16-SW-7</strain>
    </source>
</reference>
<sequence>MRILLALYFFTFFANATSCIETEEQNAKWDAAYASKFKINSVLNESTYSISVSIPQEIDGQSFNLAGIIIGNKNNPVFYSALKIFEDEGEAKVWFLVKADAIEKHSLILSYGDGCGISINVPVVVN</sequence>
<keyword evidence="5" id="KW-1185">Reference proteome</keyword>
<dbReference type="Proteomes" id="UP001242314">
    <property type="component" value="Unassembled WGS sequence"/>
</dbReference>
<dbReference type="Proteomes" id="UP000310065">
    <property type="component" value="Chromosome S1"/>
</dbReference>
<protein>
    <recommendedName>
        <fullName evidence="6">Lipoprotein</fullName>
    </recommendedName>
</protein>
<dbReference type="EMBL" id="JASGWX010000018">
    <property type="protein sequence ID" value="MDP4485848.1"/>
    <property type="molecule type" value="Genomic_DNA"/>
</dbReference>
<evidence type="ECO:0008006" key="6">
    <source>
        <dbReference type="Google" id="ProtNLM"/>
    </source>
</evidence>
<dbReference type="KEGG" id="pdv:FFU37_18480"/>